<dbReference type="Proteomes" id="UP000236379">
    <property type="component" value="Unassembled WGS sequence"/>
</dbReference>
<comment type="caution">
    <text evidence="1">The sequence shown here is derived from an EMBL/GenBank/DDBJ whole genome shotgun (WGS) entry which is preliminary data.</text>
</comment>
<accession>A0A2K3UVQ0</accession>
<dbReference type="Gene3D" id="1.10.10.10">
    <property type="entry name" value="Winged helix-like DNA-binding domain superfamily/Winged helix DNA-binding domain"/>
    <property type="match status" value="1"/>
</dbReference>
<evidence type="ECO:0008006" key="3">
    <source>
        <dbReference type="Google" id="ProtNLM"/>
    </source>
</evidence>
<reference evidence="1 2" key="1">
    <citation type="submission" date="2018-01" db="EMBL/GenBank/DDBJ databases">
        <title>Deinococcus koreensis sp. nov., a radiation-resistant bacterium isolated from river water.</title>
        <authorList>
            <person name="Choi A."/>
        </authorList>
    </citation>
    <scope>NUCLEOTIDE SEQUENCE [LARGE SCALE GENOMIC DNA]</scope>
    <source>
        <strain evidence="1 2">SJW1-2</strain>
    </source>
</reference>
<dbReference type="AlphaFoldDB" id="A0A2K3UVQ0"/>
<dbReference type="EMBL" id="PPPD01000001">
    <property type="protein sequence ID" value="PNY80590.1"/>
    <property type="molecule type" value="Genomic_DNA"/>
</dbReference>
<keyword evidence="2" id="KW-1185">Reference proteome</keyword>
<dbReference type="PANTHER" id="PTHR35807">
    <property type="entry name" value="TRANSCRIPTIONAL REGULATOR REDD-RELATED"/>
    <property type="match status" value="1"/>
</dbReference>
<evidence type="ECO:0000313" key="2">
    <source>
        <dbReference type="Proteomes" id="UP000236379"/>
    </source>
</evidence>
<evidence type="ECO:0000313" key="1">
    <source>
        <dbReference type="EMBL" id="PNY80590.1"/>
    </source>
</evidence>
<dbReference type="InterPro" id="IPR051677">
    <property type="entry name" value="AfsR-DnrI-RedD_regulator"/>
</dbReference>
<dbReference type="InterPro" id="IPR036388">
    <property type="entry name" value="WH-like_DNA-bd_sf"/>
</dbReference>
<organism evidence="1 2">
    <name type="scientific">Deinococcus koreensis</name>
    <dbReference type="NCBI Taxonomy" id="2054903"/>
    <lineage>
        <taxon>Bacteria</taxon>
        <taxon>Thermotogati</taxon>
        <taxon>Deinococcota</taxon>
        <taxon>Deinococci</taxon>
        <taxon>Deinococcales</taxon>
        <taxon>Deinococcaceae</taxon>
        <taxon>Deinococcus</taxon>
    </lineage>
</organism>
<name>A0A2K3UVQ0_9DEIO</name>
<protein>
    <recommendedName>
        <fullName evidence="3">OmpR/PhoB-type domain-containing protein</fullName>
    </recommendedName>
</protein>
<gene>
    <name evidence="1" type="ORF">CVO96_03725</name>
</gene>
<proteinExistence type="predicted"/>
<sequence length="248" mass="27673">MLAYARLNPNLAPMLEAALEDASYLSGNIRDDLFTTGMRLEIMTLGQELVIRDGVPCSMRVKGSVAVLAYLAMHPRSTRQTVITDLWPDRDPKKAATYFRQCISDIRETTGADVILVEGAHQAPEYRLSSKATVILDSQRVLQLVANGQLPAAVAAYKGEFLPTLDESEWVEEQRIHIREALLGSLRAELRAAQLGREYRRVVLLATAIIGIDPSDTDTENLRLDMAREVASPAEVARFEAERHRRMN</sequence>